<protein>
    <submittedName>
        <fullName evidence="2">PiggyBac transposable element-derived protein 3</fullName>
    </submittedName>
</protein>
<name>A0A8X6XJ97_9ARAC</name>
<dbReference type="Pfam" id="PF13843">
    <property type="entry name" value="DDE_Tnp_1_7"/>
    <property type="match status" value="1"/>
</dbReference>
<organism evidence="2 3">
    <name type="scientific">Trichonephila inaurata madagascariensis</name>
    <dbReference type="NCBI Taxonomy" id="2747483"/>
    <lineage>
        <taxon>Eukaryota</taxon>
        <taxon>Metazoa</taxon>
        <taxon>Ecdysozoa</taxon>
        <taxon>Arthropoda</taxon>
        <taxon>Chelicerata</taxon>
        <taxon>Arachnida</taxon>
        <taxon>Araneae</taxon>
        <taxon>Araneomorphae</taxon>
        <taxon>Entelegynae</taxon>
        <taxon>Araneoidea</taxon>
        <taxon>Nephilidae</taxon>
        <taxon>Trichonephila</taxon>
        <taxon>Trichonephila inaurata</taxon>
    </lineage>
</organism>
<evidence type="ECO:0000313" key="3">
    <source>
        <dbReference type="Proteomes" id="UP000886998"/>
    </source>
</evidence>
<sequence length="167" mass="18867">MMPFSGRCPMRQYLPSKPNPVGLKNLRLLHQMVVKHLVGTIPTAKVTHLCTDRYFTGRAILDYLVSRNVFLIGTVITNRTDGVTVSFPKDTDMKRRSPVSPRHEDGKACLVKWKDKKSVPLFSSAFGIKPESSCKRWAKEPREIVDVRQPAIVSSNNTYMGSVDMMD</sequence>
<accession>A0A8X6XJ97</accession>
<dbReference type="EMBL" id="BMAV01009995">
    <property type="protein sequence ID" value="GFY54680.1"/>
    <property type="molecule type" value="Genomic_DNA"/>
</dbReference>
<dbReference type="PANTHER" id="PTHR47272">
    <property type="entry name" value="DDE_TNP_1_7 DOMAIN-CONTAINING PROTEIN"/>
    <property type="match status" value="1"/>
</dbReference>
<dbReference type="AlphaFoldDB" id="A0A8X6XJ97"/>
<dbReference type="PANTHER" id="PTHR47272:SF2">
    <property type="entry name" value="PIGGYBAC TRANSPOSABLE ELEMENT-DERIVED PROTEIN 3-LIKE"/>
    <property type="match status" value="1"/>
</dbReference>
<feature type="domain" description="PiggyBac transposable element-derived protein" evidence="1">
    <location>
        <begin position="29"/>
        <end position="167"/>
    </location>
</feature>
<comment type="caution">
    <text evidence="2">The sequence shown here is derived from an EMBL/GenBank/DDBJ whole genome shotgun (WGS) entry which is preliminary data.</text>
</comment>
<dbReference type="InterPro" id="IPR029526">
    <property type="entry name" value="PGBD"/>
</dbReference>
<keyword evidence="3" id="KW-1185">Reference proteome</keyword>
<gene>
    <name evidence="2" type="primary">PGBD3_44</name>
    <name evidence="2" type="ORF">TNIN_258651</name>
</gene>
<dbReference type="OrthoDB" id="6717667at2759"/>
<proteinExistence type="predicted"/>
<evidence type="ECO:0000313" key="2">
    <source>
        <dbReference type="EMBL" id="GFY54680.1"/>
    </source>
</evidence>
<reference evidence="2" key="1">
    <citation type="submission" date="2020-08" db="EMBL/GenBank/DDBJ databases">
        <title>Multicomponent nature underlies the extraordinary mechanical properties of spider dragline silk.</title>
        <authorList>
            <person name="Kono N."/>
            <person name="Nakamura H."/>
            <person name="Mori M."/>
            <person name="Yoshida Y."/>
            <person name="Ohtoshi R."/>
            <person name="Malay A.D."/>
            <person name="Moran D.A.P."/>
            <person name="Tomita M."/>
            <person name="Numata K."/>
            <person name="Arakawa K."/>
        </authorList>
    </citation>
    <scope>NUCLEOTIDE SEQUENCE</scope>
</reference>
<evidence type="ECO:0000259" key="1">
    <source>
        <dbReference type="Pfam" id="PF13843"/>
    </source>
</evidence>
<dbReference type="Proteomes" id="UP000886998">
    <property type="component" value="Unassembled WGS sequence"/>
</dbReference>